<sequence>MKMYQNQNNPYGDLIENPTPRCACMLVLDVSGSMSGDPISLLSKGVNQFIQEVCQDDFARFAVEVGIITFGSTVDEVTPIQSILGITTPTFSAMGRTPMGEAVSRAIEVLENRKKQYKKYGVPYYQPWIILMTDGEPTDEYSKAAAQLRELAEDSKMLVFGIGIGDHCNLKKLAEFCPANRPPKKIAQYRFREFFQWLSQSMAQVSVSTPGTGVELPSTRGWDNIQL</sequence>
<name>A0ABT3B7T4_9CYAN</name>
<dbReference type="Proteomes" id="UP001526143">
    <property type="component" value="Unassembled WGS sequence"/>
</dbReference>
<dbReference type="Gene3D" id="3.40.50.410">
    <property type="entry name" value="von Willebrand factor, type A domain"/>
    <property type="match status" value="1"/>
</dbReference>
<gene>
    <name evidence="2" type="ORF">OGM63_28715</name>
</gene>
<dbReference type="InterPro" id="IPR011392">
    <property type="entry name" value="Tellurite-R_TerY"/>
</dbReference>
<organism evidence="2 3">
    <name type="scientific">Plectonema radiosum NIES-515</name>
    <dbReference type="NCBI Taxonomy" id="2986073"/>
    <lineage>
        <taxon>Bacteria</taxon>
        <taxon>Bacillati</taxon>
        <taxon>Cyanobacteriota</taxon>
        <taxon>Cyanophyceae</taxon>
        <taxon>Oscillatoriophycideae</taxon>
        <taxon>Oscillatoriales</taxon>
        <taxon>Microcoleaceae</taxon>
        <taxon>Plectonema</taxon>
    </lineage>
</organism>
<dbReference type="InterPro" id="IPR036465">
    <property type="entry name" value="vWFA_dom_sf"/>
</dbReference>
<feature type="domain" description="VWFA" evidence="1">
    <location>
        <begin position="23"/>
        <end position="205"/>
    </location>
</feature>
<dbReference type="EMBL" id="JAOWRF010000406">
    <property type="protein sequence ID" value="MCV3217443.1"/>
    <property type="molecule type" value="Genomic_DNA"/>
</dbReference>
<dbReference type="PIRSF" id="PIRSF020634">
    <property type="entry name" value="TerY_vWA"/>
    <property type="match status" value="1"/>
</dbReference>
<dbReference type="InterPro" id="IPR002035">
    <property type="entry name" value="VWF_A"/>
</dbReference>
<evidence type="ECO:0000313" key="2">
    <source>
        <dbReference type="EMBL" id="MCV3217443.1"/>
    </source>
</evidence>
<proteinExistence type="predicted"/>
<protein>
    <submittedName>
        <fullName evidence="2">VWA domain-containing protein</fullName>
    </submittedName>
</protein>
<evidence type="ECO:0000313" key="3">
    <source>
        <dbReference type="Proteomes" id="UP001526143"/>
    </source>
</evidence>
<dbReference type="SMART" id="SM00327">
    <property type="entry name" value="VWA"/>
    <property type="match status" value="1"/>
</dbReference>
<comment type="caution">
    <text evidence="2">The sequence shown here is derived from an EMBL/GenBank/DDBJ whole genome shotgun (WGS) entry which is preliminary data.</text>
</comment>
<dbReference type="Pfam" id="PF00092">
    <property type="entry name" value="VWA"/>
    <property type="match status" value="1"/>
</dbReference>
<reference evidence="2 3" key="1">
    <citation type="submission" date="2022-10" db="EMBL/GenBank/DDBJ databases">
        <title>Identification of biosynthetic pathway for the production of the potent trypsin inhibitor radiosumin.</title>
        <authorList>
            <person name="Fewer D.P."/>
            <person name="Delbaje E."/>
            <person name="Ouyang X."/>
            <person name="Agostino P.D."/>
            <person name="Wahlsten M."/>
            <person name="Jokela J."/>
            <person name="Permi P."/>
            <person name="Haapaniemi E."/>
            <person name="Koistinen H."/>
        </authorList>
    </citation>
    <scope>NUCLEOTIDE SEQUENCE [LARGE SCALE GENOMIC DNA]</scope>
    <source>
        <strain evidence="2 3">NIES-515</strain>
    </source>
</reference>
<evidence type="ECO:0000259" key="1">
    <source>
        <dbReference type="PROSITE" id="PS50234"/>
    </source>
</evidence>
<dbReference type="RefSeq" id="WP_263749154.1">
    <property type="nucleotide sequence ID" value="NZ_JAOWRF010000406.1"/>
</dbReference>
<dbReference type="SUPFAM" id="SSF53300">
    <property type="entry name" value="vWA-like"/>
    <property type="match status" value="1"/>
</dbReference>
<accession>A0ABT3B7T4</accession>
<keyword evidence="3" id="KW-1185">Reference proteome</keyword>
<dbReference type="PROSITE" id="PS50234">
    <property type="entry name" value="VWFA"/>
    <property type="match status" value="1"/>
</dbReference>